<keyword evidence="5 11" id="KW-0479">Metal-binding</keyword>
<dbReference type="Proteomes" id="UP000237881">
    <property type="component" value="Unassembled WGS sequence"/>
</dbReference>
<gene>
    <name evidence="14" type="ORF">C5C04_08470</name>
</gene>
<dbReference type="EMBL" id="PSUL01000016">
    <property type="protein sequence ID" value="PPF13989.1"/>
    <property type="molecule type" value="Genomic_DNA"/>
</dbReference>
<dbReference type="InterPro" id="IPR036390">
    <property type="entry name" value="WH_DNA-bd_sf"/>
</dbReference>
<keyword evidence="9" id="KW-0238">DNA-binding</keyword>
<evidence type="ECO:0000256" key="2">
    <source>
        <dbReference type="ARBA" id="ARBA00007957"/>
    </source>
</evidence>
<dbReference type="RefSeq" id="WP_097167088.1">
    <property type="nucleotide sequence ID" value="NZ_CP028129.1"/>
</dbReference>
<comment type="cofactor">
    <cofactor evidence="12">
        <name>Mn(2+)</name>
        <dbReference type="ChEBI" id="CHEBI:29035"/>
    </cofactor>
    <cofactor evidence="12">
        <name>Fe(2+)</name>
        <dbReference type="ChEBI" id="CHEBI:29033"/>
    </cofactor>
    <text evidence="12">Binds 1 Mn(2+) or Fe(2+) ion per subunit.</text>
</comment>
<feature type="compositionally biased region" description="Low complexity" evidence="13">
    <location>
        <begin position="146"/>
        <end position="159"/>
    </location>
</feature>
<accession>A0ABD6W8M3</accession>
<dbReference type="SUPFAM" id="SSF46785">
    <property type="entry name" value="Winged helix' DNA-binding domain"/>
    <property type="match status" value="1"/>
</dbReference>
<dbReference type="GeneID" id="49821298"/>
<evidence type="ECO:0000256" key="11">
    <source>
        <dbReference type="PIRSR" id="PIRSR602481-1"/>
    </source>
</evidence>
<dbReference type="Gene3D" id="1.10.10.10">
    <property type="entry name" value="Winged helix-like DNA-binding domain superfamily/Winged helix DNA-binding domain"/>
    <property type="match status" value="1"/>
</dbReference>
<evidence type="ECO:0000256" key="6">
    <source>
        <dbReference type="ARBA" id="ARBA00022833"/>
    </source>
</evidence>
<comment type="subcellular location">
    <subcellularLocation>
        <location evidence="1">Cytoplasm</location>
    </subcellularLocation>
</comment>
<feature type="binding site" evidence="11">
    <location>
        <position position="94"/>
    </location>
    <ligand>
        <name>Zn(2+)</name>
        <dbReference type="ChEBI" id="CHEBI:29105"/>
    </ligand>
</feature>
<dbReference type="Gene3D" id="3.30.1490.190">
    <property type="match status" value="1"/>
</dbReference>
<sequence>MTTVDERLRACGLKVTATRRAVLLAVEEHPHSGVEAVLARVRASLPETSAQAVYGVLSAFTDAGIVRRIEPEGHPRRFELRVGDNHHHAVCRRCGAVADVDCVAGEAPCLHPQTASGFAIDTADVTFWGTCPGCLPRPTDRHPLHPSGGRTRPSPTGGT</sequence>
<comment type="similarity">
    <text evidence="2">Belongs to the Fur family.</text>
</comment>
<dbReference type="GO" id="GO:0005737">
    <property type="term" value="C:cytoplasm"/>
    <property type="evidence" value="ECO:0007669"/>
    <property type="project" value="UniProtKB-SubCell"/>
</dbReference>
<reference evidence="14 15" key="1">
    <citation type="submission" date="2018-02" db="EMBL/GenBank/DDBJ databases">
        <title>Bacteriophage NCPPB3778 and a type I-E CRISPR drive the evolution of the US Biological Select Agent, Rathayibacter toxicus.</title>
        <authorList>
            <person name="Davis E.W.II."/>
            <person name="Tabima J.F."/>
            <person name="Weisberg A.J."/>
            <person name="Lopes L.D."/>
            <person name="Wiseman M.S."/>
            <person name="Wiseman M.S."/>
            <person name="Pupko T."/>
            <person name="Belcher M.S."/>
            <person name="Sechler A.J."/>
            <person name="Tancos M.A."/>
            <person name="Schroeder B.K."/>
            <person name="Murray T.D."/>
            <person name="Luster D.G."/>
            <person name="Schneider W.L."/>
            <person name="Rogers E."/>
            <person name="Andreote F.D."/>
            <person name="Grunwald N.J."/>
            <person name="Putnam M.L."/>
            <person name="Chang J.H."/>
        </authorList>
    </citation>
    <scope>NUCLEOTIDE SEQUENCE [LARGE SCALE GENOMIC DNA]</scope>
    <source>
        <strain evidence="14 15">AY1I9</strain>
    </source>
</reference>
<feature type="binding site" evidence="12">
    <location>
        <position position="106"/>
    </location>
    <ligand>
        <name>Fe cation</name>
        <dbReference type="ChEBI" id="CHEBI:24875"/>
    </ligand>
</feature>
<evidence type="ECO:0000256" key="13">
    <source>
        <dbReference type="SAM" id="MobiDB-lite"/>
    </source>
</evidence>
<evidence type="ECO:0000256" key="8">
    <source>
        <dbReference type="ARBA" id="ARBA00023015"/>
    </source>
</evidence>
<dbReference type="KEGG" id="rry:C1O28_12495"/>
<evidence type="ECO:0000256" key="1">
    <source>
        <dbReference type="ARBA" id="ARBA00004496"/>
    </source>
</evidence>
<dbReference type="InterPro" id="IPR002481">
    <property type="entry name" value="FUR"/>
</dbReference>
<comment type="cofactor">
    <cofactor evidence="11">
        <name>Zn(2+)</name>
        <dbReference type="ChEBI" id="CHEBI:29105"/>
    </cofactor>
    <text evidence="11">Binds 1 zinc ion per subunit.</text>
</comment>
<keyword evidence="6 11" id="KW-0862">Zinc</keyword>
<keyword evidence="8" id="KW-0805">Transcription regulation</keyword>
<name>A0ABD6W8M3_RATRA</name>
<dbReference type="PANTHER" id="PTHR33202">
    <property type="entry name" value="ZINC UPTAKE REGULATION PROTEIN"/>
    <property type="match status" value="1"/>
</dbReference>
<dbReference type="AlphaFoldDB" id="A0ABD6W8M3"/>
<evidence type="ECO:0000256" key="4">
    <source>
        <dbReference type="ARBA" id="ARBA00022491"/>
    </source>
</evidence>
<dbReference type="Pfam" id="PF01475">
    <property type="entry name" value="FUR"/>
    <property type="match status" value="1"/>
</dbReference>
<evidence type="ECO:0000256" key="10">
    <source>
        <dbReference type="ARBA" id="ARBA00023163"/>
    </source>
</evidence>
<dbReference type="GO" id="GO:0046872">
    <property type="term" value="F:metal ion binding"/>
    <property type="evidence" value="ECO:0007669"/>
    <property type="project" value="UniProtKB-KW"/>
</dbReference>
<protein>
    <submittedName>
        <fullName evidence="14">Transcriptional repressor</fullName>
    </submittedName>
</protein>
<keyword evidence="4" id="KW-0678">Repressor</keyword>
<feature type="binding site" evidence="11">
    <location>
        <position position="134"/>
    </location>
    <ligand>
        <name>Zn(2+)</name>
        <dbReference type="ChEBI" id="CHEBI:29105"/>
    </ligand>
</feature>
<evidence type="ECO:0000256" key="9">
    <source>
        <dbReference type="ARBA" id="ARBA00023125"/>
    </source>
</evidence>
<feature type="binding site" evidence="11">
    <location>
        <position position="131"/>
    </location>
    <ligand>
        <name>Zn(2+)</name>
        <dbReference type="ChEBI" id="CHEBI:29105"/>
    </ligand>
</feature>
<dbReference type="PANTHER" id="PTHR33202:SF18">
    <property type="entry name" value="TRANSCRIPTIONAL REGULATOR FURA"/>
    <property type="match status" value="1"/>
</dbReference>
<evidence type="ECO:0000256" key="12">
    <source>
        <dbReference type="PIRSR" id="PIRSR602481-2"/>
    </source>
</evidence>
<proteinExistence type="inferred from homology"/>
<evidence type="ECO:0000256" key="3">
    <source>
        <dbReference type="ARBA" id="ARBA00022490"/>
    </source>
</evidence>
<dbReference type="InterPro" id="IPR036388">
    <property type="entry name" value="WH-like_DNA-bd_sf"/>
</dbReference>
<evidence type="ECO:0000256" key="5">
    <source>
        <dbReference type="ARBA" id="ARBA00022723"/>
    </source>
</evidence>
<evidence type="ECO:0000256" key="7">
    <source>
        <dbReference type="ARBA" id="ARBA00023004"/>
    </source>
</evidence>
<dbReference type="InterPro" id="IPR043135">
    <property type="entry name" value="Fur_C"/>
</dbReference>
<keyword evidence="7 12" id="KW-0408">Iron</keyword>
<feature type="binding site" evidence="11">
    <location>
        <position position="91"/>
    </location>
    <ligand>
        <name>Zn(2+)</name>
        <dbReference type="ChEBI" id="CHEBI:29105"/>
    </ligand>
</feature>
<organism evidence="14 15">
    <name type="scientific">Rathayibacter rathayi</name>
    <name type="common">Corynebacterium rathayi</name>
    <dbReference type="NCBI Taxonomy" id="33887"/>
    <lineage>
        <taxon>Bacteria</taxon>
        <taxon>Bacillati</taxon>
        <taxon>Actinomycetota</taxon>
        <taxon>Actinomycetes</taxon>
        <taxon>Micrococcales</taxon>
        <taxon>Microbacteriaceae</taxon>
        <taxon>Rathayibacter</taxon>
    </lineage>
</organism>
<keyword evidence="3" id="KW-0963">Cytoplasm</keyword>
<comment type="caution">
    <text evidence="14">The sequence shown here is derived from an EMBL/GenBank/DDBJ whole genome shotgun (WGS) entry which is preliminary data.</text>
</comment>
<dbReference type="GO" id="GO:0003677">
    <property type="term" value="F:DNA binding"/>
    <property type="evidence" value="ECO:0007669"/>
    <property type="project" value="UniProtKB-KW"/>
</dbReference>
<feature type="region of interest" description="Disordered" evidence="13">
    <location>
        <begin position="138"/>
        <end position="159"/>
    </location>
</feature>
<evidence type="ECO:0000313" key="14">
    <source>
        <dbReference type="EMBL" id="PPF13989.1"/>
    </source>
</evidence>
<dbReference type="CDD" id="cd07153">
    <property type="entry name" value="Fur_like"/>
    <property type="match status" value="1"/>
</dbReference>
<keyword evidence="10" id="KW-0804">Transcription</keyword>
<evidence type="ECO:0000313" key="15">
    <source>
        <dbReference type="Proteomes" id="UP000237881"/>
    </source>
</evidence>